<keyword evidence="3" id="KW-1185">Reference proteome</keyword>
<feature type="compositionally biased region" description="Polar residues" evidence="1">
    <location>
        <begin position="84"/>
        <end position="99"/>
    </location>
</feature>
<dbReference type="Proteomes" id="UP001201812">
    <property type="component" value="Unassembled WGS sequence"/>
</dbReference>
<protein>
    <submittedName>
        <fullName evidence="2">Uncharacterized protein</fullName>
    </submittedName>
</protein>
<evidence type="ECO:0000313" key="2">
    <source>
        <dbReference type="EMBL" id="KAI1698416.1"/>
    </source>
</evidence>
<dbReference type="AlphaFoldDB" id="A0AAD4QVC7"/>
<dbReference type="EMBL" id="JAKKPZ010000219">
    <property type="protein sequence ID" value="KAI1698416.1"/>
    <property type="molecule type" value="Genomic_DNA"/>
</dbReference>
<evidence type="ECO:0000313" key="3">
    <source>
        <dbReference type="Proteomes" id="UP001201812"/>
    </source>
</evidence>
<gene>
    <name evidence="2" type="ORF">DdX_17910</name>
</gene>
<accession>A0AAD4QVC7</accession>
<name>A0AAD4QVC7_9BILA</name>
<proteinExistence type="predicted"/>
<reference evidence="2" key="1">
    <citation type="submission" date="2022-01" db="EMBL/GenBank/DDBJ databases">
        <title>Genome Sequence Resource for Two Populations of Ditylenchus destructor, the Migratory Endoparasitic Phytonematode.</title>
        <authorList>
            <person name="Zhang H."/>
            <person name="Lin R."/>
            <person name="Xie B."/>
        </authorList>
    </citation>
    <scope>NUCLEOTIDE SEQUENCE</scope>
    <source>
        <strain evidence="2">BazhouSP</strain>
    </source>
</reference>
<sequence length="99" mass="11617">MAKFETSISLYFKQFPCLQFSTLFSDQTFDNNGYDYYAQRIWQIYWPYANCCTWNKSPQWLPEPFDAEYSTKPGKTSGKDRAQRNSAKYGNGAIYSQTN</sequence>
<organism evidence="2 3">
    <name type="scientific">Ditylenchus destructor</name>
    <dbReference type="NCBI Taxonomy" id="166010"/>
    <lineage>
        <taxon>Eukaryota</taxon>
        <taxon>Metazoa</taxon>
        <taxon>Ecdysozoa</taxon>
        <taxon>Nematoda</taxon>
        <taxon>Chromadorea</taxon>
        <taxon>Rhabditida</taxon>
        <taxon>Tylenchina</taxon>
        <taxon>Tylenchomorpha</taxon>
        <taxon>Sphaerularioidea</taxon>
        <taxon>Anguinidae</taxon>
        <taxon>Anguininae</taxon>
        <taxon>Ditylenchus</taxon>
    </lineage>
</organism>
<evidence type="ECO:0000256" key="1">
    <source>
        <dbReference type="SAM" id="MobiDB-lite"/>
    </source>
</evidence>
<comment type="caution">
    <text evidence="2">The sequence shown here is derived from an EMBL/GenBank/DDBJ whole genome shotgun (WGS) entry which is preliminary data.</text>
</comment>
<feature type="region of interest" description="Disordered" evidence="1">
    <location>
        <begin position="71"/>
        <end position="99"/>
    </location>
</feature>